<accession>A0A059CIK0</accession>
<keyword evidence="6" id="KW-0131">Cell cycle</keyword>
<feature type="coiled-coil region" evidence="7">
    <location>
        <begin position="74"/>
        <end position="108"/>
    </location>
</feature>
<evidence type="ECO:0000256" key="1">
    <source>
        <dbReference type="ARBA" id="ARBA00004123"/>
    </source>
</evidence>
<dbReference type="GO" id="GO:0051301">
    <property type="term" value="P:cell division"/>
    <property type="evidence" value="ECO:0007669"/>
    <property type="project" value="UniProtKB-KW"/>
</dbReference>
<gene>
    <name evidence="8" type="ORF">EUGRSUZ_D02407</name>
</gene>
<dbReference type="Gramene" id="KCW78222">
    <property type="protein sequence ID" value="KCW78222"/>
    <property type="gene ID" value="EUGRSUZ_D02407"/>
</dbReference>
<evidence type="ECO:0000256" key="2">
    <source>
        <dbReference type="ARBA" id="ARBA00008029"/>
    </source>
</evidence>
<dbReference type="GO" id="GO:0005634">
    <property type="term" value="C:nucleus"/>
    <property type="evidence" value="ECO:0007669"/>
    <property type="project" value="UniProtKB-SubCell"/>
</dbReference>
<dbReference type="EMBL" id="KK198756">
    <property type="protein sequence ID" value="KCW78222.1"/>
    <property type="molecule type" value="Genomic_DNA"/>
</dbReference>
<comment type="subcellular location">
    <subcellularLocation>
        <location evidence="1">Nucleus</location>
    </subcellularLocation>
</comment>
<organism evidence="8">
    <name type="scientific">Eucalyptus grandis</name>
    <name type="common">Flooded gum</name>
    <dbReference type="NCBI Taxonomy" id="71139"/>
    <lineage>
        <taxon>Eukaryota</taxon>
        <taxon>Viridiplantae</taxon>
        <taxon>Streptophyta</taxon>
        <taxon>Embryophyta</taxon>
        <taxon>Tracheophyta</taxon>
        <taxon>Spermatophyta</taxon>
        <taxon>Magnoliopsida</taxon>
        <taxon>eudicotyledons</taxon>
        <taxon>Gunneridae</taxon>
        <taxon>Pentapetalae</taxon>
        <taxon>rosids</taxon>
        <taxon>malvids</taxon>
        <taxon>Myrtales</taxon>
        <taxon>Myrtaceae</taxon>
        <taxon>Myrtoideae</taxon>
        <taxon>Eucalypteae</taxon>
        <taxon>Eucalyptus</taxon>
    </lineage>
</organism>
<sequence length="148" mass="16832">MHALTIGELSVITEERDKYQTLVNELKKPEKDETGSKVANELQLSLAKKECCIKEMESSLNEQKEANNRQWEEIKLLNERLNNEARRIKSLERESDRLRSQISLLESKLGHGDFSATSTKVLRMVNTLAIDNEAKQTIQGAGLLLSIH</sequence>
<name>A0A059CIK0_EUCGR</name>
<evidence type="ECO:0000256" key="4">
    <source>
        <dbReference type="ARBA" id="ARBA00022776"/>
    </source>
</evidence>
<proteinExistence type="inferred from homology"/>
<dbReference type="STRING" id="71139.A0A059CIK0"/>
<keyword evidence="4" id="KW-0498">Mitosis</keyword>
<comment type="similarity">
    <text evidence="2">Belongs to the MAD1 family.</text>
</comment>
<evidence type="ECO:0000256" key="5">
    <source>
        <dbReference type="ARBA" id="ARBA00023242"/>
    </source>
</evidence>
<protein>
    <recommendedName>
        <fullName evidence="9">RING-type E3 ubiquitin transferase</fullName>
    </recommendedName>
</protein>
<dbReference type="InterPro" id="IPR008672">
    <property type="entry name" value="Mad1"/>
</dbReference>
<dbReference type="eggNOG" id="KOG4593">
    <property type="taxonomic scope" value="Eukaryota"/>
</dbReference>
<dbReference type="PANTHER" id="PTHR23168">
    <property type="entry name" value="MITOTIC SPINDLE ASSEMBLY CHECKPOINT PROTEIN MAD1 MITOTIC ARREST DEFICIENT-LIKE PROTEIN 1"/>
    <property type="match status" value="1"/>
</dbReference>
<evidence type="ECO:0000256" key="6">
    <source>
        <dbReference type="ARBA" id="ARBA00023306"/>
    </source>
</evidence>
<evidence type="ECO:0008006" key="9">
    <source>
        <dbReference type="Google" id="ProtNLM"/>
    </source>
</evidence>
<keyword evidence="7" id="KW-0175">Coiled coil</keyword>
<dbReference type="SUPFAM" id="SSF75704">
    <property type="entry name" value="Mitotic arrest deficient-like 1, Mad1"/>
    <property type="match status" value="1"/>
</dbReference>
<evidence type="ECO:0000256" key="3">
    <source>
        <dbReference type="ARBA" id="ARBA00022618"/>
    </source>
</evidence>
<dbReference type="InParanoid" id="A0A059CIK0"/>
<dbReference type="AlphaFoldDB" id="A0A059CIK0"/>
<evidence type="ECO:0000313" key="8">
    <source>
        <dbReference type="EMBL" id="KCW78222.1"/>
    </source>
</evidence>
<keyword evidence="3" id="KW-0132">Cell division</keyword>
<reference evidence="8" key="1">
    <citation type="submission" date="2013-07" db="EMBL/GenBank/DDBJ databases">
        <title>The genome of Eucalyptus grandis.</title>
        <authorList>
            <person name="Schmutz J."/>
            <person name="Hayes R."/>
            <person name="Myburg A."/>
            <person name="Tuskan G."/>
            <person name="Grattapaglia D."/>
            <person name="Rokhsar D.S."/>
        </authorList>
    </citation>
    <scope>NUCLEOTIDE SEQUENCE</scope>
    <source>
        <tissue evidence="8">Leaf extractions</tissue>
    </source>
</reference>
<dbReference type="PANTHER" id="PTHR23168:SF0">
    <property type="entry name" value="MITOTIC SPINDLE ASSEMBLY CHECKPOINT PROTEIN MAD1"/>
    <property type="match status" value="1"/>
</dbReference>
<keyword evidence="5" id="KW-0539">Nucleus</keyword>
<dbReference type="GO" id="GO:0007094">
    <property type="term" value="P:mitotic spindle assembly checkpoint signaling"/>
    <property type="evidence" value="ECO:0007669"/>
    <property type="project" value="InterPro"/>
</dbReference>
<evidence type="ECO:0000256" key="7">
    <source>
        <dbReference type="SAM" id="Coils"/>
    </source>
</evidence>